<dbReference type="InterPro" id="IPR001597">
    <property type="entry name" value="ArAA_b-elim_lyase/Thr_aldolase"/>
</dbReference>
<keyword evidence="5" id="KW-0456">Lyase</keyword>
<dbReference type="PANTHER" id="PTHR48097">
    <property type="entry name" value="L-THREONINE ALDOLASE-RELATED"/>
    <property type="match status" value="1"/>
</dbReference>
<comment type="cofactor">
    <cofactor evidence="1">
        <name>pyridoxal 5'-phosphate</name>
        <dbReference type="ChEBI" id="CHEBI:597326"/>
    </cofactor>
</comment>
<dbReference type="Gene3D" id="3.40.640.10">
    <property type="entry name" value="Type I PLP-dependent aspartate aminotransferase-like (Major domain)"/>
    <property type="match status" value="1"/>
</dbReference>
<accession>A0ABW8SFV1</accession>
<sequence>MWFIELRSDTATEPTQAMRDAMYKAEVGDDVYGDDPTVVKLEKYAAKLVGKEAALFVPSGTFGNQLALFTHCKRGTEVILGEDSHIVVHEVGAPAVIAGVQLRTLRTNGGEMDPKEVKAVIRSEENIHYPETSLICMENAYSNGKVLSLKNMNDIYNEAKKCNLPVHLDGARLFNAAAYLEVDAKDITRYCDSVMFCLSKGLCAPVGSILAGTEEFIEKARKGRKLMGGGLRQAGFLAAAGLVALKHMTERLREDYENALFMGKELSKIPGIKVNVEDIQINMVFFDMSETGYDSNKLVEEFYKKGIKINPEENGKMRFVTNYWVSKEDIPYVVNTLKEIIS</sequence>
<organism evidence="5 6">
    <name type="scientific">Candidatus Clostridium eludens</name>
    <dbReference type="NCBI Taxonomy" id="3381663"/>
    <lineage>
        <taxon>Bacteria</taxon>
        <taxon>Bacillati</taxon>
        <taxon>Bacillota</taxon>
        <taxon>Clostridia</taxon>
        <taxon>Eubacteriales</taxon>
        <taxon>Clostridiaceae</taxon>
        <taxon>Clostridium</taxon>
    </lineage>
</organism>
<evidence type="ECO:0000256" key="3">
    <source>
        <dbReference type="ARBA" id="ARBA00022898"/>
    </source>
</evidence>
<evidence type="ECO:0000313" key="6">
    <source>
        <dbReference type="Proteomes" id="UP001623660"/>
    </source>
</evidence>
<keyword evidence="6" id="KW-1185">Reference proteome</keyword>
<dbReference type="Pfam" id="PF01212">
    <property type="entry name" value="Beta_elim_lyase"/>
    <property type="match status" value="1"/>
</dbReference>
<dbReference type="Gene3D" id="3.90.1150.10">
    <property type="entry name" value="Aspartate Aminotransferase, domain 1"/>
    <property type="match status" value="1"/>
</dbReference>
<dbReference type="InterPro" id="IPR023603">
    <property type="entry name" value="Low_specificity_L-TA-like"/>
</dbReference>
<dbReference type="InterPro" id="IPR015424">
    <property type="entry name" value="PyrdxlP-dep_Trfase"/>
</dbReference>
<dbReference type="EC" id="4.1.2.48" evidence="5"/>
<dbReference type="SUPFAM" id="SSF53383">
    <property type="entry name" value="PLP-dependent transferases"/>
    <property type="match status" value="1"/>
</dbReference>
<evidence type="ECO:0000313" key="5">
    <source>
        <dbReference type="EMBL" id="MFL0194922.1"/>
    </source>
</evidence>
<protein>
    <submittedName>
        <fullName evidence="5">Low-specificity L-threonine aldolase</fullName>
        <ecNumber evidence="5">4.1.2.48</ecNumber>
    </submittedName>
</protein>
<dbReference type="GO" id="GO:0016829">
    <property type="term" value="F:lyase activity"/>
    <property type="evidence" value="ECO:0007669"/>
    <property type="project" value="UniProtKB-KW"/>
</dbReference>
<reference evidence="5 6" key="1">
    <citation type="submission" date="2024-11" db="EMBL/GenBank/DDBJ databases">
        <authorList>
            <person name="Heng Y.C."/>
            <person name="Lim A.C.H."/>
            <person name="Lee J.K.Y."/>
            <person name="Kittelmann S."/>
        </authorList>
    </citation>
    <scope>NUCLEOTIDE SEQUENCE [LARGE SCALE GENOMIC DNA]</scope>
    <source>
        <strain evidence="5 6">WILCCON 0269</strain>
    </source>
</reference>
<dbReference type="RefSeq" id="WP_406791041.1">
    <property type="nucleotide sequence ID" value="NZ_JBJHZX010000005.1"/>
</dbReference>
<evidence type="ECO:0000256" key="1">
    <source>
        <dbReference type="ARBA" id="ARBA00001933"/>
    </source>
</evidence>
<dbReference type="PIRSF" id="PIRSF017617">
    <property type="entry name" value="Thr_aldolase"/>
    <property type="match status" value="1"/>
</dbReference>
<comment type="caution">
    <text evidence="5">The sequence shown here is derived from an EMBL/GenBank/DDBJ whole genome shotgun (WGS) entry which is preliminary data.</text>
</comment>
<dbReference type="EMBL" id="JBJHZX010000005">
    <property type="protein sequence ID" value="MFL0194922.1"/>
    <property type="molecule type" value="Genomic_DNA"/>
</dbReference>
<name>A0ABW8SFV1_9CLOT</name>
<dbReference type="Proteomes" id="UP001623660">
    <property type="component" value="Unassembled WGS sequence"/>
</dbReference>
<dbReference type="NCBIfam" id="NF007825">
    <property type="entry name" value="PRK10534.1"/>
    <property type="match status" value="1"/>
</dbReference>
<evidence type="ECO:0000259" key="4">
    <source>
        <dbReference type="Pfam" id="PF01212"/>
    </source>
</evidence>
<dbReference type="PANTHER" id="PTHR48097:SF9">
    <property type="entry name" value="L-THREONINE ALDOLASE"/>
    <property type="match status" value="1"/>
</dbReference>
<keyword evidence="3" id="KW-0663">Pyridoxal phosphate</keyword>
<proteinExistence type="inferred from homology"/>
<dbReference type="InterPro" id="IPR015421">
    <property type="entry name" value="PyrdxlP-dep_Trfase_major"/>
</dbReference>
<feature type="domain" description="Aromatic amino acid beta-eliminating lyase/threonine aldolase" evidence="4">
    <location>
        <begin position="5"/>
        <end position="287"/>
    </location>
</feature>
<dbReference type="InterPro" id="IPR015422">
    <property type="entry name" value="PyrdxlP-dep_Trfase_small"/>
</dbReference>
<dbReference type="NCBIfam" id="NF041359">
    <property type="entry name" value="GntG_guanitoxin"/>
    <property type="match status" value="1"/>
</dbReference>
<dbReference type="CDD" id="cd06502">
    <property type="entry name" value="TA_like"/>
    <property type="match status" value="1"/>
</dbReference>
<comment type="similarity">
    <text evidence="2">Belongs to the threonine aldolase family.</text>
</comment>
<evidence type="ECO:0000256" key="2">
    <source>
        <dbReference type="ARBA" id="ARBA00006966"/>
    </source>
</evidence>
<gene>
    <name evidence="5" type="primary">ltaE</name>
    <name evidence="5" type="ORF">ACJDU8_04935</name>
</gene>